<evidence type="ECO:0000313" key="4">
    <source>
        <dbReference type="EMBL" id="MDM1697276.1"/>
    </source>
</evidence>
<dbReference type="RefSeq" id="WP_286594529.1">
    <property type="nucleotide sequence ID" value="NZ_JACANB010000013.1"/>
</dbReference>
<dbReference type="PANTHER" id="PTHR33678">
    <property type="entry name" value="BLL1576 PROTEIN"/>
    <property type="match status" value="1"/>
</dbReference>
<sequence length="553" mass="62465">MKKQSIPTRKTPDLSRLDTAQLLLLVGEMQQQIDVLSQLNGKQSQDLGAAHQELHEANKRILLLEEAIRLYKACKFAASSEKSTFQMSLFDEAEVEVELDELLDKLPEDKDEGCDLKQLRKERKPRNRAFSKALPRKRIELLLSEAEKQGASTTFFSKVKEELEYIPAQLTVLEYWQEKAVFEQADGLEQVLSAKRPVHPLGKCQASLALITQVIVGKYADGLPLHRQEAMFKRLGHEIRRGTMARWVVDLQPALMPLLQLYRDTQNSATYLQADETRIQVLKEPGKTAESEKWMWVTRGGPPGQQSVLFEYDPSRSGDVAVRLLDGFTGILQVDGYAGYGTICKENQLTRIGCWDHARRKFVEAGLASKQKPAKGKKLLADEAVDLIRPLYQIEQELADASDAERLQVRQAQSVPHLKKIKAWLDGKQRKVMKGGKLHTAIQYCLNQWNYLTGYCQRGDLKISNVLAENAIRPFAIGRKNWLFADTSKGAHASAAWYSLIETAKLHGLNPQAYLLHVLEHIATANTLEQLEQLLAWNIKLETPAQNRAAQPS</sequence>
<name>A0AAW7DUJ4_9GAMM</name>
<reference evidence="4" key="1">
    <citation type="submission" date="2020-06" db="EMBL/GenBank/DDBJ databases">
        <authorList>
            <person name="Dong N."/>
        </authorList>
    </citation>
    <scope>NUCLEOTIDE SEQUENCE</scope>
    <source>
        <strain evidence="4">DF46-2-2</strain>
    </source>
</reference>
<feature type="domain" description="Transposase TnpC homeodomain" evidence="2">
    <location>
        <begin position="64"/>
        <end position="139"/>
    </location>
</feature>
<protein>
    <submittedName>
        <fullName evidence="4">IS66 family transposase</fullName>
    </submittedName>
</protein>
<feature type="domain" description="Transposase IS66 C-terminal" evidence="3">
    <location>
        <begin position="499"/>
        <end position="537"/>
    </location>
</feature>
<feature type="domain" description="Transposase IS66 central" evidence="1">
    <location>
        <begin position="204"/>
        <end position="492"/>
    </location>
</feature>
<dbReference type="PANTHER" id="PTHR33678:SF1">
    <property type="entry name" value="BLL1576 PROTEIN"/>
    <property type="match status" value="1"/>
</dbReference>
<dbReference type="InterPro" id="IPR039552">
    <property type="entry name" value="IS66_C"/>
</dbReference>
<dbReference type="Pfam" id="PF13817">
    <property type="entry name" value="DDE_Tnp_IS66_C"/>
    <property type="match status" value="1"/>
</dbReference>
<dbReference type="InterPro" id="IPR024463">
    <property type="entry name" value="Transposase_TnpC_homeodom"/>
</dbReference>
<dbReference type="EMBL" id="JACANB010000013">
    <property type="protein sequence ID" value="MDM1697276.1"/>
    <property type="molecule type" value="Genomic_DNA"/>
</dbReference>
<comment type="caution">
    <text evidence="4">The sequence shown here is derived from an EMBL/GenBank/DDBJ whole genome shotgun (WGS) entry which is preliminary data.</text>
</comment>
<organism evidence="4 5">
    <name type="scientific">Thiopseudomonas alkaliphila</name>
    <dbReference type="NCBI Taxonomy" id="1697053"/>
    <lineage>
        <taxon>Bacteria</taxon>
        <taxon>Pseudomonadati</taxon>
        <taxon>Pseudomonadota</taxon>
        <taxon>Gammaproteobacteria</taxon>
        <taxon>Pseudomonadales</taxon>
        <taxon>Pseudomonadaceae</taxon>
        <taxon>Thiopseudomonas</taxon>
    </lineage>
</organism>
<proteinExistence type="predicted"/>
<dbReference type="InterPro" id="IPR004291">
    <property type="entry name" value="Transposase_IS66_central"/>
</dbReference>
<evidence type="ECO:0000259" key="2">
    <source>
        <dbReference type="Pfam" id="PF13007"/>
    </source>
</evidence>
<dbReference type="AlphaFoldDB" id="A0AAW7DUJ4"/>
<evidence type="ECO:0000259" key="1">
    <source>
        <dbReference type="Pfam" id="PF03050"/>
    </source>
</evidence>
<accession>A0AAW7DUJ4</accession>
<dbReference type="Pfam" id="PF03050">
    <property type="entry name" value="DDE_Tnp_IS66"/>
    <property type="match status" value="1"/>
</dbReference>
<dbReference type="Pfam" id="PF13007">
    <property type="entry name" value="LZ_Tnp_IS66"/>
    <property type="match status" value="1"/>
</dbReference>
<reference evidence="4" key="2">
    <citation type="journal article" date="2022" name="Sci. Total Environ.">
        <title>Prevalence, transmission, and molecular epidemiology of tet(X)-positive bacteria among humans, animals, and environmental niches in China: An epidemiological, and genomic-based study.</title>
        <authorList>
            <person name="Dong N."/>
            <person name="Zeng Y."/>
            <person name="Cai C."/>
            <person name="Sun C."/>
            <person name="Lu J."/>
            <person name="Liu C."/>
            <person name="Zhou H."/>
            <person name="Sun Q."/>
            <person name="Shu L."/>
            <person name="Wang H."/>
            <person name="Wang Y."/>
            <person name="Wang S."/>
            <person name="Wu C."/>
            <person name="Chan E.W."/>
            <person name="Chen G."/>
            <person name="Shen Z."/>
            <person name="Chen S."/>
            <person name="Zhang R."/>
        </authorList>
    </citation>
    <scope>NUCLEOTIDE SEQUENCE</scope>
    <source>
        <strain evidence="4">DF46-2-2</strain>
    </source>
</reference>
<evidence type="ECO:0000313" key="5">
    <source>
        <dbReference type="Proteomes" id="UP001173465"/>
    </source>
</evidence>
<dbReference type="NCBIfam" id="NF033517">
    <property type="entry name" value="transpos_IS66"/>
    <property type="match status" value="1"/>
</dbReference>
<dbReference type="InterPro" id="IPR052344">
    <property type="entry name" value="Transposase-related"/>
</dbReference>
<dbReference type="Proteomes" id="UP001173465">
    <property type="component" value="Unassembled WGS sequence"/>
</dbReference>
<gene>
    <name evidence="4" type="ORF">HX099_11500</name>
</gene>
<evidence type="ECO:0000259" key="3">
    <source>
        <dbReference type="Pfam" id="PF13817"/>
    </source>
</evidence>